<accession>A0A7C8MAM5</accession>
<protein>
    <submittedName>
        <fullName evidence="1">Uncharacterized protein</fullName>
    </submittedName>
</protein>
<comment type="caution">
    <text evidence="1">The sequence shown here is derived from an EMBL/GenBank/DDBJ whole genome shotgun (WGS) entry which is preliminary data.</text>
</comment>
<dbReference type="EMBL" id="JAADJZ010000004">
    <property type="protein sequence ID" value="KAF2875560.1"/>
    <property type="molecule type" value="Genomic_DNA"/>
</dbReference>
<gene>
    <name evidence="1" type="ORF">BDV95DRAFT_602979</name>
</gene>
<sequence length="162" mass="18877">MRDIAQTDFSPSLKTLIIWRCDVSAVTLIAFLLKFRRTLSTLVIDYVPLHGNWRDVVVTLWDGFPRLKNITLRMVHEHALPVSFNRLRDNRHLPAPFEKESFELADPDRDGWLETAAVRYKGEHMWTALDALSRLMWSAAQHSGGVYHEGELEDFSSEERRR</sequence>
<reference evidence="1 2" key="1">
    <citation type="submission" date="2020-01" db="EMBL/GenBank/DDBJ databases">
        <authorList>
            <consortium name="DOE Joint Genome Institute"/>
            <person name="Haridas S."/>
            <person name="Albert R."/>
            <person name="Binder M."/>
            <person name="Bloem J."/>
            <person name="Labutti K."/>
            <person name="Salamov A."/>
            <person name="Andreopoulos B."/>
            <person name="Baker S.E."/>
            <person name="Barry K."/>
            <person name="Bills G."/>
            <person name="Bluhm B.H."/>
            <person name="Cannon C."/>
            <person name="Castanera R."/>
            <person name="Culley D.E."/>
            <person name="Daum C."/>
            <person name="Ezra D."/>
            <person name="Gonzalez J.B."/>
            <person name="Henrissat B."/>
            <person name="Kuo A."/>
            <person name="Liang C."/>
            <person name="Lipzen A."/>
            <person name="Lutzoni F."/>
            <person name="Magnuson J."/>
            <person name="Mondo S."/>
            <person name="Nolan M."/>
            <person name="Ohm R."/>
            <person name="Pangilinan J."/>
            <person name="Park H.-J.H."/>
            <person name="Ramirez L."/>
            <person name="Alfaro M."/>
            <person name="Sun H."/>
            <person name="Tritt A."/>
            <person name="Yoshinaga Y."/>
            <person name="Zwiers L.-H.L."/>
            <person name="Turgeon B.G."/>
            <person name="Goodwin S.B."/>
            <person name="Spatafora J.W."/>
            <person name="Crous P.W."/>
            <person name="Grigoriev I.V."/>
        </authorList>
    </citation>
    <scope>NUCLEOTIDE SEQUENCE [LARGE SCALE GENOMIC DNA]</scope>
    <source>
        <strain evidence="1 2">CBS 611.86</strain>
    </source>
</reference>
<evidence type="ECO:0000313" key="1">
    <source>
        <dbReference type="EMBL" id="KAF2875560.1"/>
    </source>
</evidence>
<evidence type="ECO:0000313" key="2">
    <source>
        <dbReference type="Proteomes" id="UP000481861"/>
    </source>
</evidence>
<dbReference type="Proteomes" id="UP000481861">
    <property type="component" value="Unassembled WGS sequence"/>
</dbReference>
<dbReference type="AlphaFoldDB" id="A0A7C8MAM5"/>
<keyword evidence="2" id="KW-1185">Reference proteome</keyword>
<organism evidence="1 2">
    <name type="scientific">Massariosphaeria phaeospora</name>
    <dbReference type="NCBI Taxonomy" id="100035"/>
    <lineage>
        <taxon>Eukaryota</taxon>
        <taxon>Fungi</taxon>
        <taxon>Dikarya</taxon>
        <taxon>Ascomycota</taxon>
        <taxon>Pezizomycotina</taxon>
        <taxon>Dothideomycetes</taxon>
        <taxon>Pleosporomycetidae</taxon>
        <taxon>Pleosporales</taxon>
        <taxon>Pleosporales incertae sedis</taxon>
        <taxon>Massariosphaeria</taxon>
    </lineage>
</organism>
<proteinExistence type="predicted"/>
<name>A0A7C8MAM5_9PLEO</name>